<accession>A0ABY9YDR9</accession>
<name>A0ABY9YDR9_9GAMM</name>
<dbReference type="NCBIfam" id="TIGR04509">
    <property type="entry name" value="mod_pep_NH_fam"/>
    <property type="match status" value="1"/>
</dbReference>
<dbReference type="SUPFAM" id="SSF56209">
    <property type="entry name" value="Nitrile hydratase alpha chain"/>
    <property type="match status" value="1"/>
</dbReference>
<sequence length="100" mass="11123">MSNDKPETNKISPEIAARLVSRLIDDPAFRELFQKDARQALTEIGFSPDEQPLCCDIQQLASVEELRAVQAQLEQYLSTSTQAMLLPHCFEAGKAADSLE</sequence>
<gene>
    <name evidence="1" type="ORF">PDM28_01335</name>
</gene>
<evidence type="ECO:0000313" key="1">
    <source>
        <dbReference type="EMBL" id="WNH49007.1"/>
    </source>
</evidence>
<evidence type="ECO:0000313" key="2">
    <source>
        <dbReference type="Proteomes" id="UP001305421"/>
    </source>
</evidence>
<proteinExistence type="predicted"/>
<keyword evidence="2" id="KW-1185">Reference proteome</keyword>
<dbReference type="InterPro" id="IPR030976">
    <property type="entry name" value="Mod_pep_NH_fam"/>
</dbReference>
<dbReference type="EMBL" id="CP115543">
    <property type="protein sequence ID" value="WNH49007.1"/>
    <property type="molecule type" value="Genomic_DNA"/>
</dbReference>
<dbReference type="Proteomes" id="UP001305421">
    <property type="component" value="Chromosome"/>
</dbReference>
<dbReference type="InterPro" id="IPR036648">
    <property type="entry name" value="CN_Hdrase_a/SCN_Hdrase_g_sf"/>
</dbReference>
<reference evidence="1 2" key="1">
    <citation type="submission" date="2022-12" db="EMBL/GenBank/DDBJ databases">
        <title>Two new species, Stenotrophomonas aracearum and Stenotrophomonas oahuensis, isolated from Anthurium (Araceae family) in Hawaii.</title>
        <authorList>
            <person name="Chunag S.C."/>
            <person name="Dobhal S."/>
            <person name="Alvarez A."/>
            <person name="Arif M."/>
        </authorList>
    </citation>
    <scope>NUCLEOTIDE SEQUENCE [LARGE SCALE GENOMIC DNA]</scope>
    <source>
        <strain evidence="1 2">A5588</strain>
    </source>
</reference>
<dbReference type="RefSeq" id="WP_102947168.1">
    <property type="nucleotide sequence ID" value="NZ_CP115543.1"/>
</dbReference>
<organism evidence="1 2">
    <name type="scientific">Stenotrophomonas aracearum</name>
    <dbReference type="NCBI Taxonomy" id="3003272"/>
    <lineage>
        <taxon>Bacteria</taxon>
        <taxon>Pseudomonadati</taxon>
        <taxon>Pseudomonadota</taxon>
        <taxon>Gammaproteobacteria</taxon>
        <taxon>Lysobacterales</taxon>
        <taxon>Lysobacteraceae</taxon>
        <taxon>Stenotrophomonas</taxon>
    </lineage>
</organism>
<dbReference type="Gene3D" id="3.90.330.10">
    <property type="entry name" value="Nitrile hydratase alpha /Thiocyanate hydrolase gamma"/>
    <property type="match status" value="1"/>
</dbReference>
<protein>
    <submittedName>
        <fullName evidence="1">NHLP-related RiPP peptide</fullName>
    </submittedName>
</protein>